<dbReference type="Proteomes" id="UP000002630">
    <property type="component" value="Linkage Group LG07"/>
</dbReference>
<comment type="similarity">
    <text evidence="1">Belongs to the copine family.</text>
</comment>
<dbReference type="SMART" id="SM00239">
    <property type="entry name" value="C2"/>
    <property type="match status" value="1"/>
</dbReference>
<evidence type="ECO:0000256" key="2">
    <source>
        <dbReference type="SAM" id="MobiDB-lite"/>
    </source>
</evidence>
<dbReference type="EMBL" id="FN649732">
    <property type="protein sequence ID" value="CBJ26472.1"/>
    <property type="molecule type" value="Genomic_DNA"/>
</dbReference>
<protein>
    <submittedName>
        <fullName evidence="4">Copine</fullName>
    </submittedName>
</protein>
<organism evidence="4 5">
    <name type="scientific">Ectocarpus siliculosus</name>
    <name type="common">Brown alga</name>
    <name type="synonym">Conferva siliculosa</name>
    <dbReference type="NCBI Taxonomy" id="2880"/>
    <lineage>
        <taxon>Eukaryota</taxon>
        <taxon>Sar</taxon>
        <taxon>Stramenopiles</taxon>
        <taxon>Ochrophyta</taxon>
        <taxon>PX clade</taxon>
        <taxon>Phaeophyceae</taxon>
        <taxon>Ectocarpales</taxon>
        <taxon>Ectocarpaceae</taxon>
        <taxon>Ectocarpus</taxon>
    </lineage>
</organism>
<dbReference type="GO" id="GO:0005886">
    <property type="term" value="C:plasma membrane"/>
    <property type="evidence" value="ECO:0007669"/>
    <property type="project" value="TreeGrafter"/>
</dbReference>
<dbReference type="CDD" id="cd04048">
    <property type="entry name" value="C2A_Copine"/>
    <property type="match status" value="1"/>
</dbReference>
<dbReference type="InterPro" id="IPR045052">
    <property type="entry name" value="Copine"/>
</dbReference>
<dbReference type="GO" id="GO:0071277">
    <property type="term" value="P:cellular response to calcium ion"/>
    <property type="evidence" value="ECO:0007669"/>
    <property type="project" value="TreeGrafter"/>
</dbReference>
<dbReference type="AlphaFoldDB" id="D7FXN1"/>
<evidence type="ECO:0000256" key="1">
    <source>
        <dbReference type="ARBA" id="ARBA00009048"/>
    </source>
</evidence>
<sequence>MLMHTRPDPLYTRLQLSISCKGLVNMDTFSKSDPFVLVKLHSPSDSNESKEIGRTEIISNSLDPNFVTIVPVTFKFEEVQTLRFEVYDVDTAYSSSDATLIDPSKQDFQGAAECVLAQVIGGRDQTWEGLLSGAKTGKGGSPKVVVRAEEVANSNGLAEITLAGSNIGKGPFLRVSRVSEKGPPIRCFKTEVAKGSPPRPWAPIEISLKVLANGDPYRPLIIEAFTWKKSGNHALLGSCKASVNDLKSMAETGLQNLMLDKGRRAITVRSCTVTPQPNFFGYIAGGMQIGFTVAIDYTASNGDPSRRGSLHYHDPTGRTNNEYAQAIQSVGGVLEYFDDDRRFPVYGFGGRPKKTSRQASHCFAVNDNEKDAEVEGIAGVLETYRQSLKRVQLSAPTLFAPVISKVASLAASTMTKDPSQQYYTILLLITDGAIMDVENVGVGKANYASMKLLDGDDVRLVNKAGKRAGRDIVQFVPMRDFAGKSSHALAKEVLAEIPAQVIEYMENNQIPPGNPHRPRTNGGQGSIGSMALKGSFMQNGAAPVAGVASSALTGWRMKPVRATTVAGQRVRKKLRTKGKPRRRIRSCWVAER</sequence>
<accession>D7FXN1</accession>
<feature type="domain" description="C2" evidence="3">
    <location>
        <begin position="1"/>
        <end position="131"/>
    </location>
</feature>
<dbReference type="InterPro" id="IPR010734">
    <property type="entry name" value="Copine_C"/>
</dbReference>
<evidence type="ECO:0000259" key="3">
    <source>
        <dbReference type="PROSITE" id="PS50004"/>
    </source>
</evidence>
<proteinExistence type="inferred from homology"/>
<dbReference type="InterPro" id="IPR036465">
    <property type="entry name" value="vWFA_dom_sf"/>
</dbReference>
<dbReference type="OMA" id="CSIGTRD"/>
<dbReference type="PANTHER" id="PTHR10857:SF106">
    <property type="entry name" value="C2 DOMAIN-CONTAINING PROTEIN"/>
    <property type="match status" value="1"/>
</dbReference>
<keyword evidence="5" id="KW-1185">Reference proteome</keyword>
<dbReference type="Gene3D" id="2.60.40.150">
    <property type="entry name" value="C2 domain"/>
    <property type="match status" value="1"/>
</dbReference>
<dbReference type="SUPFAM" id="SSF53300">
    <property type="entry name" value="vWA-like"/>
    <property type="match status" value="1"/>
</dbReference>
<dbReference type="SUPFAM" id="SSF49562">
    <property type="entry name" value="C2 domain (Calcium/lipid-binding domain, CaLB)"/>
    <property type="match status" value="1"/>
</dbReference>
<name>D7FXN1_ECTSI</name>
<dbReference type="InParanoid" id="D7FXN1"/>
<dbReference type="InterPro" id="IPR035892">
    <property type="entry name" value="C2_domain_sf"/>
</dbReference>
<evidence type="ECO:0000313" key="5">
    <source>
        <dbReference type="Proteomes" id="UP000002630"/>
    </source>
</evidence>
<evidence type="ECO:0000313" key="4">
    <source>
        <dbReference type="EMBL" id="CBJ26472.1"/>
    </source>
</evidence>
<dbReference type="GO" id="GO:0005544">
    <property type="term" value="F:calcium-dependent phospholipid binding"/>
    <property type="evidence" value="ECO:0007669"/>
    <property type="project" value="InterPro"/>
</dbReference>
<gene>
    <name evidence="4" type="primary">Copine</name>
    <name evidence="4" type="ORF">Esi_0033_0124</name>
</gene>
<dbReference type="EMBL" id="FN648520">
    <property type="protein sequence ID" value="CBJ26472.1"/>
    <property type="molecule type" value="Genomic_DNA"/>
</dbReference>
<dbReference type="STRING" id="2880.D7FXN1"/>
<reference evidence="4 5" key="1">
    <citation type="journal article" date="2010" name="Nature">
        <title>The Ectocarpus genome and the independent evolution of multicellularity in brown algae.</title>
        <authorList>
            <person name="Cock J.M."/>
            <person name="Sterck L."/>
            <person name="Rouze P."/>
            <person name="Scornet D."/>
            <person name="Allen A.E."/>
            <person name="Amoutzias G."/>
            <person name="Anthouard V."/>
            <person name="Artiguenave F."/>
            <person name="Aury J.M."/>
            <person name="Badger J.H."/>
            <person name="Beszteri B."/>
            <person name="Billiau K."/>
            <person name="Bonnet E."/>
            <person name="Bothwell J.H."/>
            <person name="Bowler C."/>
            <person name="Boyen C."/>
            <person name="Brownlee C."/>
            <person name="Carrano C.J."/>
            <person name="Charrier B."/>
            <person name="Cho G.Y."/>
            <person name="Coelho S.M."/>
            <person name="Collen J."/>
            <person name="Corre E."/>
            <person name="Da Silva C."/>
            <person name="Delage L."/>
            <person name="Delaroque N."/>
            <person name="Dittami S.M."/>
            <person name="Doulbeau S."/>
            <person name="Elias M."/>
            <person name="Farnham G."/>
            <person name="Gachon C.M."/>
            <person name="Gschloessl B."/>
            <person name="Heesch S."/>
            <person name="Jabbari K."/>
            <person name="Jubin C."/>
            <person name="Kawai H."/>
            <person name="Kimura K."/>
            <person name="Kloareg B."/>
            <person name="Kupper F.C."/>
            <person name="Lang D."/>
            <person name="Le Bail A."/>
            <person name="Leblanc C."/>
            <person name="Lerouge P."/>
            <person name="Lohr M."/>
            <person name="Lopez P.J."/>
            <person name="Martens C."/>
            <person name="Maumus F."/>
            <person name="Michel G."/>
            <person name="Miranda-Saavedra D."/>
            <person name="Morales J."/>
            <person name="Moreau H."/>
            <person name="Motomura T."/>
            <person name="Nagasato C."/>
            <person name="Napoli C.A."/>
            <person name="Nelson D.R."/>
            <person name="Nyvall-Collen P."/>
            <person name="Peters A.F."/>
            <person name="Pommier C."/>
            <person name="Potin P."/>
            <person name="Poulain J."/>
            <person name="Quesneville H."/>
            <person name="Read B."/>
            <person name="Rensing S.A."/>
            <person name="Ritter A."/>
            <person name="Rousvoal S."/>
            <person name="Samanta M."/>
            <person name="Samson G."/>
            <person name="Schroeder D.C."/>
            <person name="Segurens B."/>
            <person name="Strittmatter M."/>
            <person name="Tonon T."/>
            <person name="Tregear J.W."/>
            <person name="Valentin K."/>
            <person name="von Dassow P."/>
            <person name="Yamagishi T."/>
            <person name="Van de Peer Y."/>
            <person name="Wincker P."/>
        </authorList>
    </citation>
    <scope>NUCLEOTIDE SEQUENCE [LARGE SCALE GENOMIC DNA]</scope>
    <source>
        <strain evidence="5">Ec32 / CCAP1310/4</strain>
    </source>
</reference>
<dbReference type="PANTHER" id="PTHR10857">
    <property type="entry name" value="COPINE"/>
    <property type="match status" value="1"/>
</dbReference>
<dbReference type="PROSITE" id="PS50004">
    <property type="entry name" value="C2"/>
    <property type="match status" value="1"/>
</dbReference>
<feature type="region of interest" description="Disordered" evidence="2">
    <location>
        <begin position="510"/>
        <end position="529"/>
    </location>
</feature>
<dbReference type="Pfam" id="PF07002">
    <property type="entry name" value="Copine"/>
    <property type="match status" value="2"/>
</dbReference>
<dbReference type="Pfam" id="PF00168">
    <property type="entry name" value="C2"/>
    <property type="match status" value="1"/>
</dbReference>
<dbReference type="InterPro" id="IPR000008">
    <property type="entry name" value="C2_dom"/>
</dbReference>
<dbReference type="OrthoDB" id="5855668at2759"/>